<evidence type="ECO:0000313" key="7">
    <source>
        <dbReference type="EMBL" id="SCX55787.1"/>
    </source>
</evidence>
<accession>A0A1G4YQR0</accession>
<feature type="region of interest" description="Disordered" evidence="4">
    <location>
        <begin position="335"/>
        <end position="380"/>
    </location>
</feature>
<dbReference type="Pfam" id="PF07726">
    <property type="entry name" value="AAA_3"/>
    <property type="match status" value="1"/>
</dbReference>
<dbReference type="GO" id="GO:0016887">
    <property type="term" value="F:ATP hydrolysis activity"/>
    <property type="evidence" value="ECO:0007669"/>
    <property type="project" value="InterPro"/>
</dbReference>
<dbReference type="PANTHER" id="PTHR42759:SF1">
    <property type="entry name" value="MAGNESIUM-CHELATASE SUBUNIT CHLD"/>
    <property type="match status" value="1"/>
</dbReference>
<evidence type="ECO:0000259" key="6">
    <source>
        <dbReference type="Pfam" id="PF17863"/>
    </source>
</evidence>
<dbReference type="Proteomes" id="UP000198981">
    <property type="component" value="Unassembled WGS sequence"/>
</dbReference>
<dbReference type="InterPro" id="IPR027417">
    <property type="entry name" value="P-loop_NTPase"/>
</dbReference>
<dbReference type="STRING" id="1960309.SAMN03159343_3366"/>
<protein>
    <submittedName>
        <fullName evidence="7">MoxR-like ATPase</fullName>
    </submittedName>
</protein>
<reference evidence="8" key="1">
    <citation type="submission" date="2016-10" db="EMBL/GenBank/DDBJ databases">
        <authorList>
            <person name="Varghese N."/>
            <person name="Submissions S."/>
        </authorList>
    </citation>
    <scope>NUCLEOTIDE SEQUENCE [LARGE SCALE GENOMIC DNA]</scope>
    <source>
        <strain evidence="8">DSM 45722</strain>
    </source>
</reference>
<dbReference type="GO" id="GO:0005524">
    <property type="term" value="F:ATP binding"/>
    <property type="evidence" value="ECO:0007669"/>
    <property type="project" value="UniProtKB-KW"/>
</dbReference>
<feature type="domain" description="ATPase AAA-3" evidence="5">
    <location>
        <begin position="55"/>
        <end position="185"/>
    </location>
</feature>
<evidence type="ECO:0000256" key="1">
    <source>
        <dbReference type="ARBA" id="ARBA00022741"/>
    </source>
</evidence>
<keyword evidence="1" id="KW-0547">Nucleotide-binding</keyword>
<keyword evidence="8" id="KW-1185">Reference proteome</keyword>
<evidence type="ECO:0000256" key="2">
    <source>
        <dbReference type="ARBA" id="ARBA00022840"/>
    </source>
</evidence>
<dbReference type="Pfam" id="PF17863">
    <property type="entry name" value="AAA_lid_2"/>
    <property type="match status" value="1"/>
</dbReference>
<evidence type="ECO:0000313" key="8">
    <source>
        <dbReference type="Proteomes" id="UP000198981"/>
    </source>
</evidence>
<dbReference type="EMBL" id="FMUH01000005">
    <property type="protein sequence ID" value="SCX55787.1"/>
    <property type="molecule type" value="Genomic_DNA"/>
</dbReference>
<sequence length="380" mass="40987">MTSAASSSPAPTPQHTPPATDAALLERVQFEVKRVIVGQERLVERMLVGLLARGHVLLEGVPGVAKTLAVETLATAVGGSFARLQFTPDLVPADIIGTRIYKAGQDAFETELGPVFANFVLTDEINRAPAKVQSALLEVMAERQVSIGGVTHPLPDPFLVLATQNPIESEGVYQLPEAQRDRFLMKVLVDYPSPEEEREIVYRMGANPPHAERVIGPDDLRRLQRTASGVFVHHALVDYVVRLVVATRAPREHGMPDVANWVTYGASPRATLGLVSASRALALVRGRDYVLPQDVLDITADVLRHRLVLSYDALADGVPADHVVKRIVQSVPLPQVSPRQRSGGFGPGSPGGPQVPQAPWGMQQQGPQQQGPQLQGPQPA</sequence>
<comment type="similarity">
    <text evidence="3">Belongs to the MoxR family.</text>
</comment>
<evidence type="ECO:0000256" key="4">
    <source>
        <dbReference type="SAM" id="MobiDB-lite"/>
    </source>
</evidence>
<dbReference type="Gene3D" id="1.10.8.80">
    <property type="entry name" value="Magnesium chelatase subunit I, C-Terminal domain"/>
    <property type="match status" value="1"/>
</dbReference>
<dbReference type="SUPFAM" id="SSF52540">
    <property type="entry name" value="P-loop containing nucleoside triphosphate hydrolases"/>
    <property type="match status" value="1"/>
</dbReference>
<dbReference type="OrthoDB" id="9808397at2"/>
<dbReference type="Gene3D" id="3.40.50.300">
    <property type="entry name" value="P-loop containing nucleotide triphosphate hydrolases"/>
    <property type="match status" value="1"/>
</dbReference>
<keyword evidence="2" id="KW-0067">ATP-binding</keyword>
<feature type="domain" description="ChlI/MoxR AAA lid" evidence="6">
    <location>
        <begin position="262"/>
        <end position="327"/>
    </location>
</feature>
<evidence type="ECO:0000256" key="3">
    <source>
        <dbReference type="ARBA" id="ARBA00061607"/>
    </source>
</evidence>
<dbReference type="InterPro" id="IPR041628">
    <property type="entry name" value="ChlI/MoxR_AAA_lid"/>
</dbReference>
<dbReference type="RefSeq" id="WP_092806369.1">
    <property type="nucleotide sequence ID" value="NZ_FMUH01000005.1"/>
</dbReference>
<dbReference type="PANTHER" id="PTHR42759">
    <property type="entry name" value="MOXR FAMILY PROTEIN"/>
    <property type="match status" value="1"/>
</dbReference>
<name>A0A1G4YQR0_9ACTN</name>
<dbReference type="PIRSF" id="PIRSF002849">
    <property type="entry name" value="AAA_ATPase_chaperone_MoxR_prd"/>
    <property type="match status" value="1"/>
</dbReference>
<gene>
    <name evidence="7" type="ORF">SAMN03159343_3366</name>
</gene>
<organism evidence="7 8">
    <name type="scientific">Klenkia marina</name>
    <dbReference type="NCBI Taxonomy" id="1960309"/>
    <lineage>
        <taxon>Bacteria</taxon>
        <taxon>Bacillati</taxon>
        <taxon>Actinomycetota</taxon>
        <taxon>Actinomycetes</taxon>
        <taxon>Geodermatophilales</taxon>
        <taxon>Geodermatophilaceae</taxon>
        <taxon>Klenkia</taxon>
    </lineage>
</organism>
<evidence type="ECO:0000259" key="5">
    <source>
        <dbReference type="Pfam" id="PF07726"/>
    </source>
</evidence>
<dbReference type="InterPro" id="IPR011703">
    <property type="entry name" value="ATPase_AAA-3"/>
</dbReference>
<dbReference type="CDD" id="cd00009">
    <property type="entry name" value="AAA"/>
    <property type="match status" value="1"/>
</dbReference>
<dbReference type="FunFam" id="3.40.50.300:FF:000640">
    <property type="entry name" value="MoxR family ATPase"/>
    <property type="match status" value="1"/>
</dbReference>
<dbReference type="InterPro" id="IPR050764">
    <property type="entry name" value="CbbQ/NirQ/NorQ/GpvN"/>
</dbReference>
<feature type="compositionally biased region" description="Low complexity" evidence="4">
    <location>
        <begin position="352"/>
        <end position="380"/>
    </location>
</feature>
<proteinExistence type="inferred from homology"/>
<dbReference type="AlphaFoldDB" id="A0A1G4YQR0"/>